<organism evidence="2 3">
    <name type="scientific">Coemansia asiatica</name>
    <dbReference type="NCBI Taxonomy" id="1052880"/>
    <lineage>
        <taxon>Eukaryota</taxon>
        <taxon>Fungi</taxon>
        <taxon>Fungi incertae sedis</taxon>
        <taxon>Zoopagomycota</taxon>
        <taxon>Kickxellomycotina</taxon>
        <taxon>Kickxellomycetes</taxon>
        <taxon>Kickxellales</taxon>
        <taxon>Kickxellaceae</taxon>
        <taxon>Coemansia</taxon>
    </lineage>
</organism>
<feature type="compositionally biased region" description="Low complexity" evidence="1">
    <location>
        <begin position="207"/>
        <end position="261"/>
    </location>
</feature>
<feature type="compositionally biased region" description="Low complexity" evidence="1">
    <location>
        <begin position="363"/>
        <end position="379"/>
    </location>
</feature>
<feature type="region of interest" description="Disordered" evidence="1">
    <location>
        <begin position="624"/>
        <end position="643"/>
    </location>
</feature>
<keyword evidence="3" id="KW-1185">Reference proteome</keyword>
<feature type="region of interest" description="Disordered" evidence="1">
    <location>
        <begin position="118"/>
        <end position="146"/>
    </location>
</feature>
<accession>A0A9W7XNL5</accession>
<feature type="compositionally biased region" description="Polar residues" evidence="1">
    <location>
        <begin position="136"/>
        <end position="146"/>
    </location>
</feature>
<comment type="caution">
    <text evidence="2">The sequence shown here is derived from an EMBL/GenBank/DDBJ whole genome shotgun (WGS) entry which is preliminary data.</text>
</comment>
<feature type="region of interest" description="Disordered" evidence="1">
    <location>
        <begin position="73"/>
        <end position="104"/>
    </location>
</feature>
<feature type="region of interest" description="Disordered" evidence="1">
    <location>
        <begin position="732"/>
        <end position="756"/>
    </location>
</feature>
<evidence type="ECO:0000256" key="1">
    <source>
        <dbReference type="SAM" id="MobiDB-lite"/>
    </source>
</evidence>
<dbReference type="PANTHER" id="PTHR13270:SF13">
    <property type="entry name" value="LIMPET, ISOFORM K"/>
    <property type="match status" value="1"/>
</dbReference>
<evidence type="ECO:0000313" key="3">
    <source>
        <dbReference type="Proteomes" id="UP001145021"/>
    </source>
</evidence>
<dbReference type="AlphaFoldDB" id="A0A9W7XNL5"/>
<feature type="compositionally biased region" description="Low complexity" evidence="1">
    <location>
        <begin position="1"/>
        <end position="19"/>
    </location>
</feature>
<feature type="compositionally biased region" description="Low complexity" evidence="1">
    <location>
        <begin position="745"/>
        <end position="756"/>
    </location>
</feature>
<dbReference type="InterPro" id="IPR029005">
    <property type="entry name" value="LIM-bd/SEUSS"/>
</dbReference>
<sequence>MDSNAGISGSVSSQSSTGGTNPGLGMLNLRYGAGVPTTMAAAAAAVAAMGQMALAGSSGTLGNISALHPGQQIRMPHQGSQNSQMPPPPPPPQQHQQQQQQQDPSMLLHQQLLLNSGWPLHHPASQMSHIMGSPAMQPNSLISSSLGHTIPHHQVSVTSSQQSNGYSSFVHNLQQQQQQQQQHSFQAMPPPPMLSMAAQQRDALAMSATPHSTPSTTISTPALSSAVPPASAAIQRRASQQQQQQLQKQQQQQTPLQRAAIPETPTANGPAAPSSISDLPTNLPRPLSAEPMAADNGTFSDVGARAGSAVSSSPALSNATRRPKMSPKTQTKRSVKEPRRKANGNGNGNGSTTTAKRTAKSVAQPQPAAQQAQTQAQTQMPPKRARSRSVAIAPNSSDQLAISVANVQTETSQPAESLASQPGKLVRSATSTSSQSKQQQQREQQQVLLNMYSLFSEKDVLGTGIERLLAFHGIFGDGTGDMDKWTAAVAKYFTPEGTLRLDMGTQSFDVPVCTVGRFYHQMFGDGGISSMHIALGPAKAHCLRNSGSLVSFHGVMVTSTYATGRRVIETGALRVIFASDFRIRVWAFTAADATICLPRKRPNGQDDAPIRTAEATIARNLDWPNTELPLPKRRKSAHGRQPPEECVLPAGALRHAEVASTMYCLRNLIELQLQNPASSVASLLEMWAAAENVAPAKEVTAKNAVEAGSFNERKRVRKRSIAAANNNNNTLSAASSASKETGKNAVSSSLSSASSKQAAIVPNISSAASASATASVSVAKTGL</sequence>
<feature type="region of interest" description="Disordered" evidence="1">
    <location>
        <begin position="1"/>
        <end position="22"/>
    </location>
</feature>
<protein>
    <submittedName>
        <fullName evidence="2">Uncharacterized protein</fullName>
    </submittedName>
</protein>
<evidence type="ECO:0000313" key="2">
    <source>
        <dbReference type="EMBL" id="KAJ1646347.1"/>
    </source>
</evidence>
<feature type="compositionally biased region" description="Low complexity" evidence="1">
    <location>
        <begin position="431"/>
        <end position="442"/>
    </location>
</feature>
<name>A0A9W7XNL5_9FUNG</name>
<feature type="region of interest" description="Disordered" evidence="1">
    <location>
        <begin position="410"/>
        <end position="442"/>
    </location>
</feature>
<feature type="region of interest" description="Disordered" evidence="1">
    <location>
        <begin position="171"/>
        <end position="396"/>
    </location>
</feature>
<feature type="compositionally biased region" description="Polar residues" evidence="1">
    <location>
        <begin position="410"/>
        <end position="420"/>
    </location>
</feature>
<feature type="compositionally biased region" description="Low complexity" evidence="1">
    <location>
        <begin position="302"/>
        <end position="315"/>
    </location>
</feature>
<dbReference type="PANTHER" id="PTHR13270">
    <property type="entry name" value="PROTEIN C20ORF116-RELATED"/>
    <property type="match status" value="1"/>
</dbReference>
<dbReference type="Proteomes" id="UP001145021">
    <property type="component" value="Unassembled WGS sequence"/>
</dbReference>
<feature type="compositionally biased region" description="Basic residues" evidence="1">
    <location>
        <begin position="321"/>
        <end position="342"/>
    </location>
</feature>
<reference evidence="2" key="1">
    <citation type="submission" date="2022-07" db="EMBL/GenBank/DDBJ databases">
        <title>Phylogenomic reconstructions and comparative analyses of Kickxellomycotina fungi.</title>
        <authorList>
            <person name="Reynolds N.K."/>
            <person name="Stajich J.E."/>
            <person name="Barry K."/>
            <person name="Grigoriev I.V."/>
            <person name="Crous P."/>
            <person name="Smith M.E."/>
        </authorList>
    </citation>
    <scope>NUCLEOTIDE SEQUENCE</scope>
    <source>
        <strain evidence="2">NBRC 105413</strain>
    </source>
</reference>
<dbReference type="EMBL" id="JANBOH010000064">
    <property type="protein sequence ID" value="KAJ1646347.1"/>
    <property type="molecule type" value="Genomic_DNA"/>
</dbReference>
<gene>
    <name evidence="2" type="ORF">LPJ64_002146</name>
</gene>
<proteinExistence type="predicted"/>
<feature type="compositionally biased region" description="Low complexity" evidence="1">
    <location>
        <begin position="94"/>
        <end position="104"/>
    </location>
</feature>
<dbReference type="Pfam" id="PF01803">
    <property type="entry name" value="LIM_bind"/>
    <property type="match status" value="1"/>
</dbReference>